<keyword evidence="4" id="KW-0378">Hydrolase</keyword>
<evidence type="ECO:0000256" key="2">
    <source>
        <dbReference type="ARBA" id="ARBA00022723"/>
    </source>
</evidence>
<reference evidence="6 7" key="1">
    <citation type="submission" date="2023-04" db="EMBL/GenBank/DDBJ databases">
        <title>Genome of Basidiobolus ranarum AG-B5.</title>
        <authorList>
            <person name="Stajich J.E."/>
            <person name="Carter-House D."/>
            <person name="Gryganskyi A."/>
        </authorList>
    </citation>
    <scope>NUCLEOTIDE SEQUENCE [LARGE SCALE GENOMIC DNA]</scope>
    <source>
        <strain evidence="6 7">AG-B5</strain>
    </source>
</reference>
<dbReference type="InterPro" id="IPR011330">
    <property type="entry name" value="Glyco_hydro/deAcase_b/a-brl"/>
</dbReference>
<organism evidence="6 7">
    <name type="scientific">Basidiobolus ranarum</name>
    <dbReference type="NCBI Taxonomy" id="34480"/>
    <lineage>
        <taxon>Eukaryota</taxon>
        <taxon>Fungi</taxon>
        <taxon>Fungi incertae sedis</taxon>
        <taxon>Zoopagomycota</taxon>
        <taxon>Entomophthoromycotina</taxon>
        <taxon>Basidiobolomycetes</taxon>
        <taxon>Basidiobolales</taxon>
        <taxon>Basidiobolaceae</taxon>
        <taxon>Basidiobolus</taxon>
    </lineage>
</organism>
<proteinExistence type="predicted"/>
<name>A0ABR2VP22_9FUNG</name>
<dbReference type="PANTHER" id="PTHR46471">
    <property type="entry name" value="CHITIN DEACETYLASE"/>
    <property type="match status" value="1"/>
</dbReference>
<evidence type="ECO:0000256" key="1">
    <source>
        <dbReference type="ARBA" id="ARBA00001941"/>
    </source>
</evidence>
<evidence type="ECO:0000313" key="7">
    <source>
        <dbReference type="Proteomes" id="UP001479436"/>
    </source>
</evidence>
<keyword evidence="5" id="KW-0119">Carbohydrate metabolism</keyword>
<dbReference type="Proteomes" id="UP001479436">
    <property type="component" value="Unassembled WGS sequence"/>
</dbReference>
<evidence type="ECO:0000256" key="5">
    <source>
        <dbReference type="ARBA" id="ARBA00023277"/>
    </source>
</evidence>
<evidence type="ECO:0000256" key="4">
    <source>
        <dbReference type="ARBA" id="ARBA00022801"/>
    </source>
</evidence>
<protein>
    <recommendedName>
        <fullName evidence="8">Polysaccharide deacetylase</fullName>
    </recommendedName>
</protein>
<comment type="caution">
    <text evidence="6">The sequence shown here is derived from an EMBL/GenBank/DDBJ whole genome shotgun (WGS) entry which is preliminary data.</text>
</comment>
<dbReference type="EMBL" id="JASJQH010008658">
    <property type="protein sequence ID" value="KAK9687432.1"/>
    <property type="molecule type" value="Genomic_DNA"/>
</dbReference>
<evidence type="ECO:0008006" key="8">
    <source>
        <dbReference type="Google" id="ProtNLM"/>
    </source>
</evidence>
<evidence type="ECO:0000313" key="6">
    <source>
        <dbReference type="EMBL" id="KAK9687432.1"/>
    </source>
</evidence>
<dbReference type="SUPFAM" id="SSF88713">
    <property type="entry name" value="Glycoside hydrolase/deacetylase"/>
    <property type="match status" value="1"/>
</dbReference>
<accession>A0ABR2VP22</accession>
<keyword evidence="3" id="KW-0732">Signal</keyword>
<sequence>MGYKILMWNLDTLDWKFWQTNASAIGDSVNQNLISLVNPTRSWVTLMHDIYSASISQVPGMIRTAKQMGLELQSAGQCLGDPWLPLQATREINVFSSLSSKFLAPKGLECLCIFIVYLFVSRLIW</sequence>
<dbReference type="PANTHER" id="PTHR46471:SF6">
    <property type="entry name" value="GLYCOSYL HYDROLASE"/>
    <property type="match status" value="1"/>
</dbReference>
<gene>
    <name evidence="6" type="ORF">K7432_014795</name>
</gene>
<evidence type="ECO:0000256" key="3">
    <source>
        <dbReference type="ARBA" id="ARBA00022729"/>
    </source>
</evidence>
<comment type="cofactor">
    <cofactor evidence="1">
        <name>Co(2+)</name>
        <dbReference type="ChEBI" id="CHEBI:48828"/>
    </cofactor>
</comment>
<keyword evidence="2" id="KW-0479">Metal-binding</keyword>
<keyword evidence="7" id="KW-1185">Reference proteome</keyword>
<dbReference type="Gene3D" id="3.20.20.370">
    <property type="entry name" value="Glycoside hydrolase/deacetylase"/>
    <property type="match status" value="1"/>
</dbReference>